<dbReference type="EMBL" id="JAROBZ020000001">
    <property type="protein sequence ID" value="MFB3167464.1"/>
    <property type="molecule type" value="Genomic_DNA"/>
</dbReference>
<dbReference type="RefSeq" id="WP_306074996.1">
    <property type="nucleotide sequence ID" value="NZ_JAROBZ020000001.1"/>
</dbReference>
<evidence type="ECO:0000313" key="1">
    <source>
        <dbReference type="EMBL" id="MFB3167464.1"/>
    </source>
</evidence>
<sequence length="125" mass="15236">MIEEKVDIEIEKSTPRNKKWFYDYRKHIENVNKGSDNYLSTIRTLFKFFNHQDIHTILATDFPMFLSRYENLNYRNHKIEHLKSFFSFLMDNGVVFNYPIIEELNKNRAQKAKKNVNQYHLVLMK</sequence>
<reference evidence="1 2" key="1">
    <citation type="submission" date="2024-05" db="EMBL/GenBank/DDBJ databases">
        <authorList>
            <person name="Venkateswaran K."/>
        </authorList>
    </citation>
    <scope>NUCLEOTIDE SEQUENCE [LARGE SCALE GENOMIC DNA]</scope>
    <source>
        <strain evidence="1 2">179-C4-2-HS</strain>
    </source>
</reference>
<accession>A0ABV4YRH4</accession>
<dbReference type="Proteomes" id="UP001241748">
    <property type="component" value="Unassembled WGS sequence"/>
</dbReference>
<name>A0ABV4YRH4_9BACI</name>
<comment type="caution">
    <text evidence="1">The sequence shown here is derived from an EMBL/GenBank/DDBJ whole genome shotgun (WGS) entry which is preliminary data.</text>
</comment>
<evidence type="ECO:0008006" key="3">
    <source>
        <dbReference type="Google" id="ProtNLM"/>
    </source>
</evidence>
<proteinExistence type="predicted"/>
<evidence type="ECO:0000313" key="2">
    <source>
        <dbReference type="Proteomes" id="UP001241748"/>
    </source>
</evidence>
<keyword evidence="2" id="KW-1185">Reference proteome</keyword>
<protein>
    <recommendedName>
        <fullName evidence="3">Core-binding (CB) domain-containing protein</fullName>
    </recommendedName>
</protein>
<gene>
    <name evidence="1" type="ORF">P5G62_010120</name>
</gene>
<organism evidence="1 2">
    <name type="scientific">Neobacillus driksii</name>
    <dbReference type="NCBI Taxonomy" id="3035913"/>
    <lineage>
        <taxon>Bacteria</taxon>
        <taxon>Bacillati</taxon>
        <taxon>Bacillota</taxon>
        <taxon>Bacilli</taxon>
        <taxon>Bacillales</taxon>
        <taxon>Bacillaceae</taxon>
        <taxon>Neobacillus</taxon>
    </lineage>
</organism>